<dbReference type="InterPro" id="IPR038717">
    <property type="entry name" value="Tc1-like_DDE_dom"/>
</dbReference>
<dbReference type="Proteomes" id="UP001432014">
    <property type="component" value="Chromosome"/>
</dbReference>
<evidence type="ECO:0000313" key="2">
    <source>
        <dbReference type="EMBL" id="WUS61838.1"/>
    </source>
</evidence>
<gene>
    <name evidence="2" type="ORF">OG469_39005</name>
</gene>
<accession>A0ABZ1WLS7</accession>
<evidence type="ECO:0000313" key="3">
    <source>
        <dbReference type="Proteomes" id="UP001432014"/>
    </source>
</evidence>
<evidence type="ECO:0000259" key="1">
    <source>
        <dbReference type="Pfam" id="PF13358"/>
    </source>
</evidence>
<feature type="domain" description="Tc1-like transposase DDE" evidence="1">
    <location>
        <begin position="4"/>
        <end position="131"/>
    </location>
</feature>
<organism evidence="2 3">
    <name type="scientific">Kitasatospora herbaricolor</name>
    <dbReference type="NCBI Taxonomy" id="68217"/>
    <lineage>
        <taxon>Bacteria</taxon>
        <taxon>Bacillati</taxon>
        <taxon>Actinomycetota</taxon>
        <taxon>Actinomycetes</taxon>
        <taxon>Kitasatosporales</taxon>
        <taxon>Streptomycetaceae</taxon>
        <taxon>Kitasatospora</taxon>
    </lineage>
</organism>
<name>A0ABZ1WLS7_9ACTN</name>
<dbReference type="Gene3D" id="3.30.420.10">
    <property type="entry name" value="Ribonuclease H-like superfamily/Ribonuclease H"/>
    <property type="match status" value="1"/>
</dbReference>
<proteinExistence type="predicted"/>
<protein>
    <submittedName>
        <fullName evidence="2">Transposase</fullName>
    </submittedName>
</protein>
<reference evidence="2 3" key="1">
    <citation type="submission" date="2022-10" db="EMBL/GenBank/DDBJ databases">
        <title>The complete genomes of actinobacterial strains from the NBC collection.</title>
        <authorList>
            <person name="Joergensen T.S."/>
            <person name="Alvarez Arevalo M."/>
            <person name="Sterndorff E.B."/>
            <person name="Faurdal D."/>
            <person name="Vuksanovic O."/>
            <person name="Mourched A.-S."/>
            <person name="Charusanti P."/>
            <person name="Shaw S."/>
            <person name="Blin K."/>
            <person name="Weber T."/>
        </authorList>
    </citation>
    <scope>NUCLEOTIDE SEQUENCE [LARGE SCALE GENOMIC DNA]</scope>
    <source>
        <strain evidence="2 3">NBC_01247</strain>
    </source>
</reference>
<dbReference type="Pfam" id="PF13358">
    <property type="entry name" value="DDE_3"/>
    <property type="match status" value="1"/>
</dbReference>
<sequence>MSPPRGRTWAPRGERPVVRVRGRVNIAGVCCYQPGHRTHFFYKLHVYHGRKNEPKSFTWQDYRDLIAATHQQLGTPIVWCWDNLSVHLRQELADYAEQNKAWLRVYQLPSYAPDLNPTEGVWSLLKRSIVNFVAADLNSLTRIVKRKLKKIQYRPELINGCLTETGLIMEST</sequence>
<dbReference type="InterPro" id="IPR036397">
    <property type="entry name" value="RNaseH_sf"/>
</dbReference>
<dbReference type="EMBL" id="CP108482">
    <property type="protein sequence ID" value="WUS61838.1"/>
    <property type="molecule type" value="Genomic_DNA"/>
</dbReference>
<keyword evidence="3" id="KW-1185">Reference proteome</keyword>